<dbReference type="Pfam" id="PF08668">
    <property type="entry name" value="HDOD"/>
    <property type="match status" value="1"/>
</dbReference>
<accession>A0A4R3Y7D8</accession>
<gene>
    <name evidence="3" type="ORF">EDC63_105100</name>
</gene>
<keyword evidence="4" id="KW-1185">Reference proteome</keyword>
<dbReference type="PANTHER" id="PTHR33525">
    <property type="match status" value="1"/>
</dbReference>
<dbReference type="SUPFAM" id="SSF109604">
    <property type="entry name" value="HD-domain/PDEase-like"/>
    <property type="match status" value="1"/>
</dbReference>
<dbReference type="Proteomes" id="UP000295367">
    <property type="component" value="Unassembled WGS sequence"/>
</dbReference>
<sequence>MFSKLMNFRKGKKSTSVKQSIDHEEEESHLEGLLIDAEKPVSNQPSTQADRVVDTHKNTADTIVTSVLEIDTHGKSSGGQQLRQRILGRQPVLDKYQHVVGYELILRNKDANQAFQQNTAISRLYDDMLLRGLGSMELAHSIGQKSVFAGLSYACIPDALLEEVPSRGVVLALKIAPEHIEDQLLCMKNLITAGFQVAVDDFIYSPVFAPFYRLAKYVRIDVSGMDAISLREQMKSLREKVSPLLIAKNVETDDVFDACRSLSFDFFQGYYFTKLQPNKPPRLNNDRLRVIELLNMVTKHAEIHDLEKVFKLDVSLSYKLLRYINSPGCGMVQKVSSIAHALAVLGYDQLYRWLTLLLFTSGKIEARSHPLLKNAMVRARLIESLGEMKLAPSEVEGLFIVGIFSMLDALLNVPMEQAISHLNLPEKVVDALVNRKGGYAPFLELASACEEGNDQLIEHYAAACHFDADTVNHAHVQAIIWAEELDK</sequence>
<comment type="caution">
    <text evidence="3">The sequence shown here is derived from an EMBL/GenBank/DDBJ whole genome shotgun (WGS) entry which is preliminary data.</text>
</comment>
<dbReference type="InterPro" id="IPR013976">
    <property type="entry name" value="HDOD"/>
</dbReference>
<dbReference type="Gene3D" id="3.20.20.450">
    <property type="entry name" value="EAL domain"/>
    <property type="match status" value="1"/>
</dbReference>
<organism evidence="3 4">
    <name type="scientific">Sulfurirhabdus autotrophica</name>
    <dbReference type="NCBI Taxonomy" id="1706046"/>
    <lineage>
        <taxon>Bacteria</taxon>
        <taxon>Pseudomonadati</taxon>
        <taxon>Pseudomonadota</taxon>
        <taxon>Betaproteobacteria</taxon>
        <taxon>Nitrosomonadales</taxon>
        <taxon>Sulfuricellaceae</taxon>
        <taxon>Sulfurirhabdus</taxon>
    </lineage>
</organism>
<dbReference type="AlphaFoldDB" id="A0A4R3Y7D8"/>
<dbReference type="InterPro" id="IPR035919">
    <property type="entry name" value="EAL_sf"/>
</dbReference>
<dbReference type="PROSITE" id="PS51833">
    <property type="entry name" value="HDOD"/>
    <property type="match status" value="1"/>
</dbReference>
<reference evidence="3 4" key="1">
    <citation type="submission" date="2019-03" db="EMBL/GenBank/DDBJ databases">
        <title>Genomic Encyclopedia of Type Strains, Phase IV (KMG-IV): sequencing the most valuable type-strain genomes for metagenomic binning, comparative biology and taxonomic classification.</title>
        <authorList>
            <person name="Goeker M."/>
        </authorList>
    </citation>
    <scope>NUCLEOTIDE SEQUENCE [LARGE SCALE GENOMIC DNA]</scope>
    <source>
        <strain evidence="3 4">DSM 100309</strain>
    </source>
</reference>
<dbReference type="InterPro" id="IPR052340">
    <property type="entry name" value="RNase_Y/CdgJ"/>
</dbReference>
<feature type="region of interest" description="Disordered" evidence="1">
    <location>
        <begin position="1"/>
        <end position="29"/>
    </location>
</feature>
<name>A0A4R3Y7D8_9PROT</name>
<evidence type="ECO:0000259" key="2">
    <source>
        <dbReference type="PROSITE" id="PS51833"/>
    </source>
</evidence>
<dbReference type="Gene3D" id="1.10.3210.10">
    <property type="entry name" value="Hypothetical protein af1432"/>
    <property type="match status" value="1"/>
</dbReference>
<dbReference type="OrthoDB" id="9804751at2"/>
<proteinExistence type="predicted"/>
<dbReference type="RefSeq" id="WP_124945585.1">
    <property type="nucleotide sequence ID" value="NZ_BHVT01000017.1"/>
</dbReference>
<dbReference type="SUPFAM" id="SSF141868">
    <property type="entry name" value="EAL domain-like"/>
    <property type="match status" value="1"/>
</dbReference>
<dbReference type="EMBL" id="SMCO01000005">
    <property type="protein sequence ID" value="TCV87431.1"/>
    <property type="molecule type" value="Genomic_DNA"/>
</dbReference>
<evidence type="ECO:0000256" key="1">
    <source>
        <dbReference type="SAM" id="MobiDB-lite"/>
    </source>
</evidence>
<protein>
    <submittedName>
        <fullName evidence="3">EAL and modified HD-GYP domain-containing signal transduction protein</fullName>
    </submittedName>
</protein>
<evidence type="ECO:0000313" key="3">
    <source>
        <dbReference type="EMBL" id="TCV87431.1"/>
    </source>
</evidence>
<dbReference type="PANTHER" id="PTHR33525:SF4">
    <property type="entry name" value="CYCLIC DI-GMP PHOSPHODIESTERASE CDGJ"/>
    <property type="match status" value="1"/>
</dbReference>
<evidence type="ECO:0000313" key="4">
    <source>
        <dbReference type="Proteomes" id="UP000295367"/>
    </source>
</evidence>
<dbReference type="SMART" id="SM00052">
    <property type="entry name" value="EAL"/>
    <property type="match status" value="1"/>
</dbReference>
<dbReference type="InterPro" id="IPR001633">
    <property type="entry name" value="EAL_dom"/>
</dbReference>
<feature type="domain" description="HDOD" evidence="2">
    <location>
        <begin position="280"/>
        <end position="470"/>
    </location>
</feature>